<feature type="transmembrane region" description="Helical" evidence="7">
    <location>
        <begin position="277"/>
        <end position="295"/>
    </location>
</feature>
<keyword evidence="2" id="KW-0813">Transport</keyword>
<keyword evidence="3" id="KW-1003">Cell membrane</keyword>
<gene>
    <name evidence="9" type="ORF">AWN73_07615</name>
</gene>
<accession>A0A2S7FE70</accession>
<comment type="subcellular location">
    <subcellularLocation>
        <location evidence="1">Cell membrane</location>
        <topology evidence="1">Multi-pass membrane protein</topology>
    </subcellularLocation>
</comment>
<comment type="caution">
    <text evidence="9">The sequence shown here is derived from an EMBL/GenBank/DDBJ whole genome shotgun (WGS) entry which is preliminary data.</text>
</comment>
<feature type="transmembrane region" description="Helical" evidence="7">
    <location>
        <begin position="137"/>
        <end position="157"/>
    </location>
</feature>
<feature type="transmembrane region" description="Helical" evidence="7">
    <location>
        <begin position="367"/>
        <end position="386"/>
    </location>
</feature>
<dbReference type="GO" id="GO:0022857">
    <property type="term" value="F:transmembrane transporter activity"/>
    <property type="evidence" value="ECO:0007669"/>
    <property type="project" value="InterPro"/>
</dbReference>
<feature type="transmembrane region" description="Helical" evidence="7">
    <location>
        <begin position="80"/>
        <end position="98"/>
    </location>
</feature>
<evidence type="ECO:0000256" key="5">
    <source>
        <dbReference type="ARBA" id="ARBA00022989"/>
    </source>
</evidence>
<protein>
    <submittedName>
        <fullName evidence="9">MFS transporter</fullName>
    </submittedName>
</protein>
<dbReference type="Pfam" id="PF07690">
    <property type="entry name" value="MFS_1"/>
    <property type="match status" value="1"/>
</dbReference>
<keyword evidence="5 7" id="KW-1133">Transmembrane helix</keyword>
<feature type="transmembrane region" description="Helical" evidence="7">
    <location>
        <begin position="48"/>
        <end position="68"/>
    </location>
</feature>
<evidence type="ECO:0000313" key="9">
    <source>
        <dbReference type="EMBL" id="PPV17383.1"/>
    </source>
</evidence>
<feature type="transmembrane region" description="Helical" evidence="7">
    <location>
        <begin position="104"/>
        <end position="125"/>
    </location>
</feature>
<evidence type="ECO:0000256" key="3">
    <source>
        <dbReference type="ARBA" id="ARBA00022475"/>
    </source>
</evidence>
<dbReference type="Proteomes" id="UP000238081">
    <property type="component" value="Unassembled WGS sequence"/>
</dbReference>
<evidence type="ECO:0000313" key="10">
    <source>
        <dbReference type="Proteomes" id="UP000238081"/>
    </source>
</evidence>
<evidence type="ECO:0000256" key="2">
    <source>
        <dbReference type="ARBA" id="ARBA00022448"/>
    </source>
</evidence>
<feature type="transmembrane region" description="Helical" evidence="7">
    <location>
        <begin position="12"/>
        <end position="36"/>
    </location>
</feature>
<dbReference type="InterPro" id="IPR050171">
    <property type="entry name" value="MFS_Transporters"/>
</dbReference>
<dbReference type="PROSITE" id="PS50850">
    <property type="entry name" value="MFS"/>
    <property type="match status" value="1"/>
</dbReference>
<sequence>MIKKYNYKSFNSIFVGTLGVALGIRQMAMTMVMPFLSTYSNTLKYNTPMLAGIALGVFGLMQALFQIPYGIWSDKKGNKIVMVIGLLQVGIGLVIAYFANNIYWLIFARAMQGSGAIIAVGYSWISSTVTDQKERMKSMSIISTIIGVAAALSFAFGPLIHKFVSVKDMFLYSAIIIFIAWFVIVLFLKDTKNICNEETMEVKDAIRILSKDKSFIALNIAALINNFIMTAIFFSIPQYLEKITGIDGMWKIFMPTVIVAIIVMRIVVRRLNNSESVNFLISAFVLSALGVLFYLNKDSFISIFIGTLLFMIGYISISTIIPVLGNFILEDEYRGTGNGIINSLQYIGSFLGSLIIAAIWVKSEKCSFIVTFLVGLLGALIIKKYVNKEKFYER</sequence>
<dbReference type="EMBL" id="LRDH01000024">
    <property type="protein sequence ID" value="PPV17383.1"/>
    <property type="molecule type" value="Genomic_DNA"/>
</dbReference>
<feature type="transmembrane region" description="Helical" evidence="7">
    <location>
        <begin position="169"/>
        <end position="188"/>
    </location>
</feature>
<feature type="transmembrane region" description="Helical" evidence="7">
    <location>
        <begin position="248"/>
        <end position="268"/>
    </location>
</feature>
<feature type="transmembrane region" description="Helical" evidence="7">
    <location>
        <begin position="215"/>
        <end position="236"/>
    </location>
</feature>
<evidence type="ECO:0000259" key="8">
    <source>
        <dbReference type="PROSITE" id="PS50850"/>
    </source>
</evidence>
<proteinExistence type="predicted"/>
<dbReference type="PANTHER" id="PTHR23517:SF2">
    <property type="entry name" value="MULTIDRUG RESISTANCE PROTEIN MDTH"/>
    <property type="match status" value="1"/>
</dbReference>
<evidence type="ECO:0000256" key="4">
    <source>
        <dbReference type="ARBA" id="ARBA00022692"/>
    </source>
</evidence>
<dbReference type="AlphaFoldDB" id="A0A2S7FE70"/>
<feature type="transmembrane region" description="Helical" evidence="7">
    <location>
        <begin position="341"/>
        <end position="361"/>
    </location>
</feature>
<dbReference type="InterPro" id="IPR036259">
    <property type="entry name" value="MFS_trans_sf"/>
</dbReference>
<keyword evidence="4 7" id="KW-0812">Transmembrane</keyword>
<dbReference type="RefSeq" id="WP_043664652.1">
    <property type="nucleotide sequence ID" value="NZ_JSEG01000012.1"/>
</dbReference>
<evidence type="ECO:0000256" key="7">
    <source>
        <dbReference type="SAM" id="Phobius"/>
    </source>
</evidence>
<name>A0A2S7FE70_CLOBU</name>
<evidence type="ECO:0000256" key="6">
    <source>
        <dbReference type="ARBA" id="ARBA00023136"/>
    </source>
</evidence>
<reference evidence="9 10" key="1">
    <citation type="submission" date="2016-01" db="EMBL/GenBank/DDBJ databases">
        <title>Characterization of the Clostridium difficile lineages that are prevalent in Hong Kong and China.</title>
        <authorList>
            <person name="Kwok J.S.-L."/>
            <person name="Lam W.-Y."/>
            <person name="Ip M."/>
            <person name="Chan T.-F."/>
            <person name="Hawkey P.M."/>
            <person name="Tsui S.K.-W."/>
        </authorList>
    </citation>
    <scope>NUCLEOTIDE SEQUENCE [LARGE SCALE GENOMIC DNA]</scope>
    <source>
        <strain evidence="9 10">300064</strain>
    </source>
</reference>
<feature type="domain" description="Major facilitator superfamily (MFS) profile" evidence="8">
    <location>
        <begin position="12"/>
        <end position="390"/>
    </location>
</feature>
<feature type="transmembrane region" description="Helical" evidence="7">
    <location>
        <begin position="301"/>
        <end position="329"/>
    </location>
</feature>
<evidence type="ECO:0000256" key="1">
    <source>
        <dbReference type="ARBA" id="ARBA00004651"/>
    </source>
</evidence>
<dbReference type="PANTHER" id="PTHR23517">
    <property type="entry name" value="RESISTANCE PROTEIN MDTM, PUTATIVE-RELATED-RELATED"/>
    <property type="match status" value="1"/>
</dbReference>
<dbReference type="Gene3D" id="1.20.1250.20">
    <property type="entry name" value="MFS general substrate transporter like domains"/>
    <property type="match status" value="1"/>
</dbReference>
<dbReference type="SUPFAM" id="SSF103473">
    <property type="entry name" value="MFS general substrate transporter"/>
    <property type="match status" value="1"/>
</dbReference>
<dbReference type="InterPro" id="IPR020846">
    <property type="entry name" value="MFS_dom"/>
</dbReference>
<dbReference type="GO" id="GO:0005886">
    <property type="term" value="C:plasma membrane"/>
    <property type="evidence" value="ECO:0007669"/>
    <property type="project" value="UniProtKB-SubCell"/>
</dbReference>
<organism evidence="9 10">
    <name type="scientific">Clostridium butyricum</name>
    <dbReference type="NCBI Taxonomy" id="1492"/>
    <lineage>
        <taxon>Bacteria</taxon>
        <taxon>Bacillati</taxon>
        <taxon>Bacillota</taxon>
        <taxon>Clostridia</taxon>
        <taxon>Eubacteriales</taxon>
        <taxon>Clostridiaceae</taxon>
        <taxon>Clostridium</taxon>
    </lineage>
</organism>
<dbReference type="InterPro" id="IPR011701">
    <property type="entry name" value="MFS"/>
</dbReference>
<keyword evidence="6 7" id="KW-0472">Membrane</keyword>